<dbReference type="GeneID" id="25029988"/>
<comment type="similarity">
    <text evidence="2">Belongs to the glycosyl hydrolase 13 family.</text>
</comment>
<dbReference type="GO" id="GO:0005975">
    <property type="term" value="P:carbohydrate metabolic process"/>
    <property type="evidence" value="ECO:0007669"/>
    <property type="project" value="InterPro"/>
</dbReference>
<name>S9RGS0_SCHOY</name>
<dbReference type="GO" id="GO:0009986">
    <property type="term" value="C:cell surface"/>
    <property type="evidence" value="ECO:0007669"/>
    <property type="project" value="UniProtKB-ARBA"/>
</dbReference>
<evidence type="ECO:0000256" key="4">
    <source>
        <dbReference type="ARBA" id="ARBA00022801"/>
    </source>
</evidence>
<feature type="disulfide bond" evidence="9">
    <location>
        <begin position="52"/>
        <end position="60"/>
    </location>
</feature>
<dbReference type="SUPFAM" id="SSF51445">
    <property type="entry name" value="(Trans)glycosidases"/>
    <property type="match status" value="1"/>
</dbReference>
<dbReference type="OMA" id="PWKHEEH"/>
<organism evidence="13 14">
    <name type="scientific">Schizosaccharomyces octosporus (strain yFS286)</name>
    <name type="common">Fission yeast</name>
    <name type="synonym">Octosporomyces octosporus</name>
    <dbReference type="NCBI Taxonomy" id="483514"/>
    <lineage>
        <taxon>Eukaryota</taxon>
        <taxon>Fungi</taxon>
        <taxon>Dikarya</taxon>
        <taxon>Ascomycota</taxon>
        <taxon>Taphrinomycotina</taxon>
        <taxon>Schizosaccharomycetes</taxon>
        <taxon>Schizosaccharomycetales</taxon>
        <taxon>Schizosaccharomycetaceae</taxon>
        <taxon>Schizosaccharomyces</taxon>
    </lineage>
</organism>
<dbReference type="PANTHER" id="PTHR10357:SF226">
    <property type="entry name" value="ALPHA-AMYLASE 4"/>
    <property type="match status" value="1"/>
</dbReference>
<dbReference type="EMBL" id="KE503207">
    <property type="protein sequence ID" value="EPX73249.1"/>
    <property type="molecule type" value="Genomic_DNA"/>
</dbReference>
<dbReference type="AlphaFoldDB" id="S9RGS0"/>
<dbReference type="Proteomes" id="UP000016088">
    <property type="component" value="Unassembled WGS sequence"/>
</dbReference>
<dbReference type="InterPro" id="IPR006047">
    <property type="entry name" value="GH13_cat_dom"/>
</dbReference>
<feature type="binding site" evidence="10">
    <location>
        <position position="316"/>
    </location>
    <ligand>
        <name>substrate</name>
    </ligand>
</feature>
<feature type="binding site" evidence="10">
    <location>
        <position position="142"/>
    </location>
    <ligand>
        <name>substrate</name>
    </ligand>
</feature>
<dbReference type="eggNOG" id="KOG0471">
    <property type="taxonomic scope" value="Eukaryota"/>
</dbReference>
<feature type="signal peptide" evidence="11">
    <location>
        <begin position="1"/>
        <end position="24"/>
    </location>
</feature>
<dbReference type="PIRSF" id="PIRSF001024">
    <property type="entry name" value="Alph-amyl_fung"/>
    <property type="match status" value="1"/>
</dbReference>
<evidence type="ECO:0000313" key="14">
    <source>
        <dbReference type="Proteomes" id="UP000016088"/>
    </source>
</evidence>
<dbReference type="OrthoDB" id="204980at2759"/>
<protein>
    <submittedName>
        <fullName evidence="13">Alpha-amylase Aah4</fullName>
    </submittedName>
</protein>
<dbReference type="Pfam" id="PF00128">
    <property type="entry name" value="Alpha-amylase"/>
    <property type="match status" value="1"/>
</dbReference>
<proteinExistence type="inferred from homology"/>
<feature type="binding site" evidence="10">
    <location>
        <position position="222"/>
    </location>
    <ligand>
        <name>substrate</name>
    </ligand>
</feature>
<dbReference type="Gene3D" id="3.20.20.80">
    <property type="entry name" value="Glycosidases"/>
    <property type="match status" value="1"/>
</dbReference>
<keyword evidence="7" id="KW-0326">Glycosidase</keyword>
<dbReference type="InterPro" id="IPR013777">
    <property type="entry name" value="A-amylase-like"/>
</dbReference>
<sequence length="554" mass="61795">MKLSFKNLGLSIGLVSGVVSPVLALGAEDWKKQSIYSVLTDRFATSNVVPRCNIRLQEYCGGDWSGIQDHLDYIQELGFTALLISPVVEQVANSEQSNLGKSYYGYSYHLNPHFGTEKELRELSNALHMRGMYLMVDVVINHMDLQRIDEIADDEYDSLDEEDYDDETCLVLEDEETNDEDDWAPCEQCNPPDHSIDLISLKENLKEYIRSFVKAFKVDGIRIASAKDYPKDFIPTFCEAAGVFCMAESFSQDAIEICDGQNSIEGLMNYPVQNAARKAFLSSNLNGMVDLSEAMTDIRGLCRDPLSLGNSVESPDLSRMASVSSDPAALKNAIAFLLMGDGIPIMYYGQELALRGVTEPYNRPVFWEKGFPKKNPYYYFTSVVNNFRNAMLNSDNGETFLSAQSDISLVDSRVMLLQRGDVITVLNNLGSFYIRFHYTVSALEHKWIDIITCKSVPVEDDRQVFIIHNGDPMILYPEYKTYELGICPSPSIPTEDRFFKDIDTSFATPVSGPSTSFSSTSLDAESAQASKAPGPKPSTNSIIAALFVSLIMIL</sequence>
<dbReference type="VEuPathDB" id="FungiDB:SOCG_01004"/>
<evidence type="ECO:0000256" key="3">
    <source>
        <dbReference type="ARBA" id="ARBA00022723"/>
    </source>
</evidence>
<evidence type="ECO:0000256" key="6">
    <source>
        <dbReference type="ARBA" id="ARBA00023277"/>
    </source>
</evidence>
<evidence type="ECO:0000256" key="9">
    <source>
        <dbReference type="PIRSR" id="PIRSR001024-4"/>
    </source>
</evidence>
<dbReference type="GO" id="GO:0005509">
    <property type="term" value="F:calcium ion binding"/>
    <property type="evidence" value="ECO:0007669"/>
    <property type="project" value="InterPro"/>
</dbReference>
<dbReference type="PANTHER" id="PTHR10357">
    <property type="entry name" value="ALPHA-AMYLASE FAMILY MEMBER"/>
    <property type="match status" value="1"/>
</dbReference>
<feature type="disulfide bond" evidence="9">
    <location>
        <begin position="258"/>
        <end position="302"/>
    </location>
</feature>
<evidence type="ECO:0000256" key="11">
    <source>
        <dbReference type="SAM" id="SignalP"/>
    </source>
</evidence>
<evidence type="ECO:0000256" key="2">
    <source>
        <dbReference type="ARBA" id="ARBA00008061"/>
    </source>
</evidence>
<gene>
    <name evidence="13" type="ORF">SOCG_01004</name>
</gene>
<keyword evidence="14" id="KW-1185">Reference proteome</keyword>
<comment type="cofactor">
    <cofactor evidence="1">
        <name>Ca(2+)</name>
        <dbReference type="ChEBI" id="CHEBI:29108"/>
    </cofactor>
</comment>
<keyword evidence="6" id="KW-0119">Carbohydrate metabolism</keyword>
<dbReference type="InterPro" id="IPR013780">
    <property type="entry name" value="Glyco_hydro_b"/>
</dbReference>
<evidence type="ECO:0000256" key="5">
    <source>
        <dbReference type="ARBA" id="ARBA00022837"/>
    </source>
</evidence>
<feature type="disulfide bond" evidence="9">
    <location>
        <begin position="453"/>
        <end position="487"/>
    </location>
</feature>
<feature type="domain" description="Glycosyl hydrolase family 13 catalytic" evidence="12">
    <location>
        <begin position="37"/>
        <end position="388"/>
    </location>
</feature>
<dbReference type="HOGENOM" id="CLU_006462_7_2_1"/>
<evidence type="ECO:0000313" key="13">
    <source>
        <dbReference type="EMBL" id="EPX73249.1"/>
    </source>
</evidence>
<evidence type="ECO:0000256" key="10">
    <source>
        <dbReference type="PIRSR" id="PIRSR001024-5"/>
    </source>
</evidence>
<dbReference type="SUPFAM" id="SSF51011">
    <property type="entry name" value="Glycosyl hydrolase domain"/>
    <property type="match status" value="1"/>
</dbReference>
<evidence type="ECO:0000256" key="8">
    <source>
        <dbReference type="PIRSR" id="PIRSR001024-2"/>
    </source>
</evidence>
<feature type="binding site" evidence="10">
    <location>
        <position position="363"/>
    </location>
    <ligand>
        <name>substrate</name>
    </ligand>
</feature>
<feature type="site" description="Transition state stabilizer" evidence="8">
    <location>
        <position position="316"/>
    </location>
</feature>
<accession>S9RGS0</accession>
<evidence type="ECO:0000256" key="7">
    <source>
        <dbReference type="ARBA" id="ARBA00023295"/>
    </source>
</evidence>
<feature type="binding site" evidence="10">
    <location>
        <position position="57"/>
    </location>
    <ligand>
        <name>substrate</name>
    </ligand>
</feature>
<reference evidence="13 14" key="1">
    <citation type="journal article" date="2011" name="Science">
        <title>Comparative functional genomics of the fission yeasts.</title>
        <authorList>
            <person name="Rhind N."/>
            <person name="Chen Z."/>
            <person name="Yassour M."/>
            <person name="Thompson D.A."/>
            <person name="Haas B.J."/>
            <person name="Habib N."/>
            <person name="Wapinski I."/>
            <person name="Roy S."/>
            <person name="Lin M.F."/>
            <person name="Heiman D.I."/>
            <person name="Young S.K."/>
            <person name="Furuya K."/>
            <person name="Guo Y."/>
            <person name="Pidoux A."/>
            <person name="Chen H.M."/>
            <person name="Robbertse B."/>
            <person name="Goldberg J.M."/>
            <person name="Aoki K."/>
            <person name="Bayne E.H."/>
            <person name="Berlin A.M."/>
            <person name="Desjardins C.A."/>
            <person name="Dobbs E."/>
            <person name="Dukaj L."/>
            <person name="Fan L."/>
            <person name="FitzGerald M.G."/>
            <person name="French C."/>
            <person name="Gujja S."/>
            <person name="Hansen K."/>
            <person name="Keifenheim D."/>
            <person name="Levin J.Z."/>
            <person name="Mosher R.A."/>
            <person name="Mueller C.A."/>
            <person name="Pfiffner J."/>
            <person name="Priest M."/>
            <person name="Russ C."/>
            <person name="Smialowska A."/>
            <person name="Swoboda P."/>
            <person name="Sykes S.M."/>
            <person name="Vaughn M."/>
            <person name="Vengrova S."/>
            <person name="Yoder R."/>
            <person name="Zeng Q."/>
            <person name="Allshire R."/>
            <person name="Baulcombe D."/>
            <person name="Birren B.W."/>
            <person name="Brown W."/>
            <person name="Ekwall K."/>
            <person name="Kellis M."/>
            <person name="Leatherwood J."/>
            <person name="Levin H."/>
            <person name="Margalit H."/>
            <person name="Martienssen R."/>
            <person name="Nieduszynski C.A."/>
            <person name="Spatafora J.W."/>
            <person name="Friedman N."/>
            <person name="Dalgaard J.Z."/>
            <person name="Baumann P."/>
            <person name="Niki H."/>
            <person name="Regev A."/>
            <person name="Nusbaum C."/>
        </authorList>
    </citation>
    <scope>NUCLEOTIDE SEQUENCE [LARGE SCALE GENOMIC DNA]</scope>
    <source>
        <strain evidence="14">yFS286</strain>
    </source>
</reference>
<dbReference type="GO" id="GO:0004556">
    <property type="term" value="F:alpha-amylase activity"/>
    <property type="evidence" value="ECO:0007669"/>
    <property type="project" value="InterPro"/>
</dbReference>
<keyword evidence="5" id="KW-0106">Calcium</keyword>
<keyword evidence="11" id="KW-0732">Signal</keyword>
<dbReference type="Gene3D" id="2.60.40.1180">
    <property type="entry name" value="Golgi alpha-mannosidase II"/>
    <property type="match status" value="1"/>
</dbReference>
<dbReference type="RefSeq" id="XP_013018878.1">
    <property type="nucleotide sequence ID" value="XM_013163424.1"/>
</dbReference>
<evidence type="ECO:0000256" key="1">
    <source>
        <dbReference type="ARBA" id="ARBA00001913"/>
    </source>
</evidence>
<dbReference type="SMART" id="SM00642">
    <property type="entry name" value="Aamy"/>
    <property type="match status" value="1"/>
</dbReference>
<evidence type="ECO:0000259" key="12">
    <source>
        <dbReference type="SMART" id="SM00642"/>
    </source>
</evidence>
<keyword evidence="9" id="KW-1015">Disulfide bond</keyword>
<feature type="chain" id="PRO_5004568658" evidence="11">
    <location>
        <begin position="25"/>
        <end position="554"/>
    </location>
</feature>
<keyword evidence="3" id="KW-0479">Metal-binding</keyword>
<dbReference type="InterPro" id="IPR017853">
    <property type="entry name" value="GH"/>
</dbReference>
<keyword evidence="4" id="KW-0378">Hydrolase</keyword>